<reference evidence="2" key="1">
    <citation type="submission" date="2016-10" db="EMBL/GenBank/DDBJ databases">
        <authorList>
            <person name="Varghese N."/>
            <person name="Submissions S."/>
        </authorList>
    </citation>
    <scope>NUCLEOTIDE SEQUENCE [LARGE SCALE GENOMIC DNA]</scope>
    <source>
        <strain evidence="2">M1</strain>
    </source>
</reference>
<dbReference type="RefSeq" id="WP_143093447.1">
    <property type="nucleotide sequence ID" value="NZ_FOJS01000028.1"/>
</dbReference>
<evidence type="ECO:0000313" key="2">
    <source>
        <dbReference type="Proteomes" id="UP000198650"/>
    </source>
</evidence>
<gene>
    <name evidence="1" type="ORF">SAMN05192569_102818</name>
</gene>
<organism evidence="1 2">
    <name type="scientific">Parageobacillus thermantarcticus</name>
    <dbReference type="NCBI Taxonomy" id="186116"/>
    <lineage>
        <taxon>Bacteria</taxon>
        <taxon>Bacillati</taxon>
        <taxon>Bacillota</taxon>
        <taxon>Bacilli</taxon>
        <taxon>Bacillales</taxon>
        <taxon>Anoxybacillaceae</taxon>
        <taxon>Parageobacillus</taxon>
    </lineage>
</organism>
<name>A0A1I0TGP4_9BACL</name>
<proteinExistence type="predicted"/>
<accession>A0A1I0TGP4</accession>
<sequence>MNEKTKRFMREQIDALVNGLKEQFGLPVFEDEIAEDEETTLATYNCFVFETGEFRTTNNIRNVTQDIYVYYYSENRDDVDEQTIDIISIVSSIKGMNFVNTIKERLQEKDTDRYVDRVTLVFRRVIPIECQV</sequence>
<dbReference type="Proteomes" id="UP000198650">
    <property type="component" value="Unassembled WGS sequence"/>
</dbReference>
<dbReference type="AlphaFoldDB" id="A0A1I0TGP4"/>
<dbReference type="OrthoDB" id="2889770at2"/>
<dbReference type="EMBL" id="FOJS01000028">
    <property type="protein sequence ID" value="SFA50934.1"/>
    <property type="molecule type" value="Genomic_DNA"/>
</dbReference>
<dbReference type="STRING" id="186116.SAMN05192569_102818"/>
<keyword evidence="2" id="KW-1185">Reference proteome</keyword>
<evidence type="ECO:0000313" key="1">
    <source>
        <dbReference type="EMBL" id="SFA50934.1"/>
    </source>
</evidence>
<protein>
    <submittedName>
        <fullName evidence="1">D5 N terminal like</fullName>
    </submittedName>
</protein>